<evidence type="ECO:0000256" key="1">
    <source>
        <dbReference type="SAM" id="Coils"/>
    </source>
</evidence>
<organism evidence="3 4">
    <name type="scientific">Microbulbifer thermotolerans</name>
    <dbReference type="NCBI Taxonomy" id="252514"/>
    <lineage>
        <taxon>Bacteria</taxon>
        <taxon>Pseudomonadati</taxon>
        <taxon>Pseudomonadota</taxon>
        <taxon>Gammaproteobacteria</taxon>
        <taxon>Cellvibrionales</taxon>
        <taxon>Microbulbiferaceae</taxon>
        <taxon>Microbulbifer</taxon>
    </lineage>
</organism>
<dbReference type="Pfam" id="PF05136">
    <property type="entry name" value="Phage_portal_2"/>
    <property type="match status" value="1"/>
</dbReference>
<dbReference type="GO" id="GO:0005198">
    <property type="term" value="F:structural molecule activity"/>
    <property type="evidence" value="ECO:0007669"/>
    <property type="project" value="InterPro"/>
</dbReference>
<proteinExistence type="predicted"/>
<comment type="caution">
    <text evidence="3">The sequence shown here is derived from an EMBL/GenBank/DDBJ whole genome shotgun (WGS) entry which is preliminary data.</text>
</comment>
<evidence type="ECO:0000256" key="2">
    <source>
        <dbReference type="SAM" id="MobiDB-lite"/>
    </source>
</evidence>
<evidence type="ECO:0000313" key="3">
    <source>
        <dbReference type="EMBL" id="MCX2802253.1"/>
    </source>
</evidence>
<dbReference type="RefSeq" id="WP_266066231.1">
    <property type="nucleotide sequence ID" value="NZ_JAPHQB010000015.1"/>
</dbReference>
<dbReference type="InterPro" id="IPR006429">
    <property type="entry name" value="Phage_lambda_portal"/>
</dbReference>
<reference evidence="3" key="1">
    <citation type="submission" date="2022-11" db="EMBL/GenBank/DDBJ databases">
        <title>Chitin-degrading and fungicidal potential of chitinolytic bacterial strains from marine environment of the Pacific Ocean regions.</title>
        <authorList>
            <person name="Pentekhina I."/>
            <person name="Nedashkovskaya O."/>
            <person name="Seitkalieva A."/>
            <person name="Podvolotskaya A."/>
            <person name="Tekutyeva L."/>
            <person name="Balabanova L."/>
        </authorList>
    </citation>
    <scope>NUCLEOTIDE SEQUENCE</scope>
    <source>
        <strain evidence="3">KMM 6838</strain>
    </source>
</reference>
<feature type="compositionally biased region" description="Acidic residues" evidence="2">
    <location>
        <begin position="524"/>
        <end position="542"/>
    </location>
</feature>
<name>A0AB35HYX8_MICTH</name>
<dbReference type="Proteomes" id="UP001209730">
    <property type="component" value="Unassembled WGS sequence"/>
</dbReference>
<dbReference type="NCBIfam" id="TIGR01539">
    <property type="entry name" value="portal_lambda"/>
    <property type="match status" value="1"/>
</dbReference>
<feature type="coiled-coil region" evidence="1">
    <location>
        <begin position="10"/>
        <end position="37"/>
    </location>
</feature>
<sequence>MKLFDRITGRAALKGEIQRLESRLESVGRQARNVRGAVRAAGHFKAAEKSRLAASWDTTPVPINQQLQQELLSMVARSRQLAKNDPYYRRFLGLAKNNVIGHAGFRFAANIKTGAGKPDKRASRAVERAWRHACKKGVLDYRGRLSFQSMCGLMLNSLLRDGEVLALKIRSKHIKPFGFAIQLLDPLLLQLDSDHVPGRPGHQITLGVEFDNTGRRVAYWLHSTDTTHEDYYTLYGRGYIRIPADRIIHEFLDEYVDQVRGFPLGIAAAVRHHMLDKYEDAELSGAVIGASTMGIIERTEDGQGFSGGVEIDDDDDYDYDDDFYMEVEGGTFQEIPHGAKLNTWDPQHPNQAFKDFVKAVLRGIAAALGVSYFTLANDLEGVNYSSGRLGALEDREVWKALQDWFIDNLLRPIFDEWLSQALLMGAVRFQSGTPLSPGDLSRYADGAVFSGRRWAWVDPQKEITAHEKAVALRVASRSEIIRERGREPDEVWDEIERENEELRRRGIDPDAALKQALDKTGGESEGDESEDDEEQEPDEDDE</sequence>
<dbReference type="GO" id="GO:0019068">
    <property type="term" value="P:virion assembly"/>
    <property type="evidence" value="ECO:0007669"/>
    <property type="project" value="InterPro"/>
</dbReference>
<accession>A0AB35HYX8</accession>
<keyword evidence="1" id="KW-0175">Coiled coil</keyword>
<protein>
    <submittedName>
        <fullName evidence="3">Phage portal protein</fullName>
    </submittedName>
</protein>
<gene>
    <name evidence="3" type="ORF">OQJ68_10695</name>
</gene>
<evidence type="ECO:0000313" key="4">
    <source>
        <dbReference type="Proteomes" id="UP001209730"/>
    </source>
</evidence>
<feature type="region of interest" description="Disordered" evidence="2">
    <location>
        <begin position="503"/>
        <end position="542"/>
    </location>
</feature>
<dbReference type="AlphaFoldDB" id="A0AB35HYX8"/>
<dbReference type="EMBL" id="JAPHQB010000015">
    <property type="protein sequence ID" value="MCX2802253.1"/>
    <property type="molecule type" value="Genomic_DNA"/>
</dbReference>